<evidence type="ECO:0000313" key="2">
    <source>
        <dbReference type="EMBL" id="EER03333.1"/>
    </source>
</evidence>
<protein>
    <submittedName>
        <fullName evidence="2">Uncharacterized protein</fullName>
    </submittedName>
</protein>
<feature type="region of interest" description="Disordered" evidence="1">
    <location>
        <begin position="804"/>
        <end position="832"/>
    </location>
</feature>
<dbReference type="AlphaFoldDB" id="C5LIZ8"/>
<dbReference type="OrthoDB" id="445500at2759"/>
<evidence type="ECO:0000256" key="1">
    <source>
        <dbReference type="SAM" id="MobiDB-lite"/>
    </source>
</evidence>
<evidence type="ECO:0000313" key="3">
    <source>
        <dbReference type="Proteomes" id="UP000007800"/>
    </source>
</evidence>
<proteinExistence type="predicted"/>
<dbReference type="InterPro" id="IPR015943">
    <property type="entry name" value="WD40/YVTN_repeat-like_dom_sf"/>
</dbReference>
<reference evidence="2 3" key="1">
    <citation type="submission" date="2008-07" db="EMBL/GenBank/DDBJ databases">
        <authorList>
            <person name="El-Sayed N."/>
            <person name="Caler E."/>
            <person name="Inman J."/>
            <person name="Amedeo P."/>
            <person name="Hass B."/>
            <person name="Wortman J."/>
        </authorList>
    </citation>
    <scope>NUCLEOTIDE SEQUENCE [LARGE SCALE GENOMIC DNA]</scope>
    <source>
        <strain evidence="3">ATCC 50983 / TXsc</strain>
    </source>
</reference>
<organism evidence="3">
    <name type="scientific">Perkinsus marinus (strain ATCC 50983 / TXsc)</name>
    <dbReference type="NCBI Taxonomy" id="423536"/>
    <lineage>
        <taxon>Eukaryota</taxon>
        <taxon>Sar</taxon>
        <taxon>Alveolata</taxon>
        <taxon>Perkinsozoa</taxon>
        <taxon>Perkinsea</taxon>
        <taxon>Perkinsida</taxon>
        <taxon>Perkinsidae</taxon>
        <taxon>Perkinsus</taxon>
    </lineage>
</organism>
<dbReference type="Gene3D" id="2.130.10.10">
    <property type="entry name" value="YVTN repeat-like/Quinoprotein amine dehydrogenase"/>
    <property type="match status" value="1"/>
</dbReference>
<dbReference type="InParanoid" id="C5LIZ8"/>
<sequence>MSHQVYTECSSRTTVDFALRGHFIATDHDDAADRDDEQDLMLICGGCLLRLYRLTSDRELRFVCETLLPGRCHNAVVYHCPQAGLDEQNDIAVKQDQVLLIFRDGQLSLLCFDPYANAMRSTCSYSPLYGGTSHITGVEEATANDGSSTRTVSVVAETGHCLNEPQHCTVRMSATKPLCAVTLSDRLGHLTLCTLGGSSMDVEGDDTQQSATGCSSQTIQIRRLLGLYSIDDMQFLDDPSTSTQDSLPVLAVIGSSFLNPHPSVSRMEHSSHNASMLSLLAVDTSRITSSSAGSAAALGGYGQVGLGGGSAVSPCVSPVWAVKKLPLNTFSIVPLGLGTSMLLLSPDAVVAVSGGFGATWCQPTTEAASAKELKRTRLPIKQRNLLDQQLSLDGCATTVWRKDVVIFALASSVAYVCHVIFGAGEQITDLVWQRVEVTLPLQAVHTMVSYHKEGVVLCASTMGDLTSFQVEESQLTLSPGLAQRVPALSARSDSESTMAESPESVDGGVSVFEAVQKESDDPLLGRLMEMFVHPIGPPGTVSVAALSTGYNPDGLITVQLSAADEEQKQVDVDLVLYRFASFQPPAGEGEERIAVEEEGATGENGGVMDGPGVDDHDILMGDAEDGISNGVDEDLQERLDLVVGKYAHGEKHMLTQKNCGCGGSEHAGIWSHSFRYRPAHPMCFHTGIRSAGLSTTDFSIEDMIAPTAMAQEECPVVRMRDRYQLRVVSRADMRTVLALYRVHPDEVILDAAFMSDLEGLMDPTSVVAIGSAIQGGEDRSARGGLTLLRVTALASKAASSLGAVEKGENALDEEEPDAAGGGPGDSDKSGCSVLVHLDKRGPDIRVSLECSEGNTRRDGDAGHYGAKHNLFMYGEELYIGWRRDSGIAICKEAVLLHGRPFFMESISASVVASPVDAGSLLMPLSDGTMGRLFAGSGVMPHMKNVI</sequence>
<name>C5LIZ8_PERM5</name>
<keyword evidence="3" id="KW-1185">Reference proteome</keyword>
<dbReference type="EMBL" id="GG682245">
    <property type="protein sequence ID" value="EER03333.1"/>
    <property type="molecule type" value="Genomic_DNA"/>
</dbReference>
<gene>
    <name evidence="2" type="ORF">Pmar_PMAR000570</name>
</gene>
<dbReference type="InterPro" id="IPR050358">
    <property type="entry name" value="RSE1/DDB1/CFT1"/>
</dbReference>
<dbReference type="GeneID" id="9047420"/>
<dbReference type="Proteomes" id="UP000007800">
    <property type="component" value="Unassembled WGS sequence"/>
</dbReference>
<accession>C5LIZ8</accession>
<dbReference type="PANTHER" id="PTHR10644">
    <property type="entry name" value="DNA REPAIR/RNA PROCESSING CPSF FAMILY"/>
    <property type="match status" value="1"/>
</dbReference>
<dbReference type="RefSeq" id="XP_002771517.1">
    <property type="nucleotide sequence ID" value="XM_002771471.1"/>
</dbReference>